<dbReference type="Gene3D" id="3.40.50.1110">
    <property type="entry name" value="SGNH hydrolase"/>
    <property type="match status" value="1"/>
</dbReference>
<dbReference type="AlphaFoldDB" id="K0XMZ3"/>
<protein>
    <submittedName>
        <fullName evidence="2">Por secretion system C-terminal sorting domain-containing protein</fullName>
    </submittedName>
</protein>
<dbReference type="SUPFAM" id="SSF52266">
    <property type="entry name" value="SGNH hydrolase"/>
    <property type="match status" value="1"/>
</dbReference>
<accession>K0XMZ3</accession>
<name>K0XMZ3_9BACT</name>
<dbReference type="HOGENOM" id="CLU_382507_0_0_10"/>
<evidence type="ECO:0000313" key="3">
    <source>
        <dbReference type="Proteomes" id="UP000006044"/>
    </source>
</evidence>
<feature type="signal peptide" evidence="1">
    <location>
        <begin position="1"/>
        <end position="23"/>
    </location>
</feature>
<dbReference type="GO" id="GO:0016788">
    <property type="term" value="F:hydrolase activity, acting on ester bonds"/>
    <property type="evidence" value="ECO:0007669"/>
    <property type="project" value="UniProtKB-ARBA"/>
</dbReference>
<feature type="chain" id="PRO_5003844220" evidence="1">
    <location>
        <begin position="24"/>
        <end position="722"/>
    </location>
</feature>
<dbReference type="Proteomes" id="UP000006044">
    <property type="component" value="Unassembled WGS sequence"/>
</dbReference>
<dbReference type="InterPro" id="IPR036514">
    <property type="entry name" value="SGNH_hydro_sf"/>
</dbReference>
<dbReference type="InterPro" id="IPR008999">
    <property type="entry name" value="Actin-crosslinking"/>
</dbReference>
<keyword evidence="1" id="KW-0732">Signal</keyword>
<proteinExistence type="predicted"/>
<gene>
    <name evidence="2" type="ORF">HMPREF9448_00951</name>
</gene>
<dbReference type="EMBL" id="ADLE01000007">
    <property type="protein sequence ID" value="EJZ65220.1"/>
    <property type="molecule type" value="Genomic_DNA"/>
</dbReference>
<keyword evidence="3" id="KW-1185">Reference proteome</keyword>
<dbReference type="eggNOG" id="COG2755">
    <property type="taxonomic scope" value="Bacteria"/>
</dbReference>
<dbReference type="GeneID" id="77848255"/>
<dbReference type="STRING" id="742726.HMPREF9448_00951"/>
<dbReference type="RefSeq" id="WP_008861444.1">
    <property type="nucleotide sequence ID" value="NZ_JH815203.1"/>
</dbReference>
<dbReference type="SUPFAM" id="SSF50405">
    <property type="entry name" value="Actin-crosslinking proteins"/>
    <property type="match status" value="1"/>
</dbReference>
<organism evidence="2 3">
    <name type="scientific">Barnesiella intestinihominis YIT 11860</name>
    <dbReference type="NCBI Taxonomy" id="742726"/>
    <lineage>
        <taxon>Bacteria</taxon>
        <taxon>Pseudomonadati</taxon>
        <taxon>Bacteroidota</taxon>
        <taxon>Bacteroidia</taxon>
        <taxon>Bacteroidales</taxon>
        <taxon>Barnesiellaceae</taxon>
        <taxon>Barnesiella</taxon>
    </lineage>
</organism>
<dbReference type="PANTHER" id="PTHR34407:SF1">
    <property type="entry name" value="SGNH HYDROLASE-TYPE ESTERASE DOMAIN-CONTAINING PROTEIN"/>
    <property type="match status" value="1"/>
</dbReference>
<reference evidence="2 3" key="1">
    <citation type="submission" date="2012-08" db="EMBL/GenBank/DDBJ databases">
        <title>The Genome Sequence of Barnesiella intestinihominis YIT 11860.</title>
        <authorList>
            <consortium name="The Broad Institute Genome Sequencing Platform"/>
            <person name="Earl A."/>
            <person name="Ward D."/>
            <person name="Feldgarden M."/>
            <person name="Gevers D."/>
            <person name="Morotomi M."/>
            <person name="Walker B."/>
            <person name="Young S.K."/>
            <person name="Zeng Q."/>
            <person name="Gargeya S."/>
            <person name="Fitzgerald M."/>
            <person name="Haas B."/>
            <person name="Abouelleil A."/>
            <person name="Alvarado L."/>
            <person name="Arachchi H.M."/>
            <person name="Berlin A.M."/>
            <person name="Chapman S.B."/>
            <person name="Goldberg J."/>
            <person name="Griggs A."/>
            <person name="Gujja S."/>
            <person name="Hansen M."/>
            <person name="Howarth C."/>
            <person name="Imamovic A."/>
            <person name="Larimer J."/>
            <person name="McCowen C."/>
            <person name="Montmayeur A."/>
            <person name="Murphy C."/>
            <person name="Neiman D."/>
            <person name="Pearson M."/>
            <person name="Priest M."/>
            <person name="Roberts A."/>
            <person name="Saif S."/>
            <person name="Shea T."/>
            <person name="Sisk P."/>
            <person name="Sykes S."/>
            <person name="Wortman J."/>
            <person name="Nusbaum C."/>
            <person name="Birren B."/>
        </authorList>
    </citation>
    <scope>NUCLEOTIDE SEQUENCE [LARGE SCALE GENOMIC DNA]</scope>
    <source>
        <strain evidence="2 3">YIT 11860</strain>
    </source>
</reference>
<evidence type="ECO:0000313" key="2">
    <source>
        <dbReference type="EMBL" id="EJZ65220.1"/>
    </source>
</evidence>
<dbReference type="PANTHER" id="PTHR34407">
    <property type="entry name" value="EXPRESSED PROTEIN"/>
    <property type="match status" value="1"/>
</dbReference>
<evidence type="ECO:0000256" key="1">
    <source>
        <dbReference type="SAM" id="SignalP"/>
    </source>
</evidence>
<sequence>MKVNIFKCLTLSLLLCSIQLLYAGRIYDEFEDTYKITWIGNSKLISGTTDDWAQRAGDIYRLKIDDPSNYSFLVYELPENEIAHEIIVDYYSPTGLRPTLAVKNSAGEETKYVEGWDNGYPEITDKGHGLYRCTLKDNLIPEDATQVVIYLDAQSDIELLRNIVYYGDGYQAKNYNEKTNYYRVQKLLEKAESGNDITIGVIGGSMTAGANAEPMETNCYGARLKAWFESTFEIDVNFINIGIGSTNSYFGCIRAEEKLLRFNPDLIIIEYACNDQLEDIYLDSYESLIRKCWKNPGEPAVISLMLCTQAGISKIERQYPIAQHCQIPIVSYNDAIKDEIIKGEKTWLDYYQTSTLIGGDGIYPNTTAHQKIADLIATELLEGKKASNIDRMASLPAPLYSNILEDAFYLSETDITPVQTGVWTAGGSIWDFGTGKGWRSEIANSELQFKINGDVAAVTYWKRPANENFGTAQIWVDDNPAVVIDGSNGEHIDQIVLTDLGIGEHILHIKLLENKKFEIVCIAVSGERSYWNGRYYLENVANNLRLTISNNDITMNPNGTGFNVSHTDDGYIAFNENNSYLSVNAATGALELSSNLDTSSKFLYIDKGEKAAIRALANGKYLSQKDNIITASTSDIADNEYFLFKNEGDPTTINELRNNEIDCSVVSNQIIIKNAIGEQVNIFDLSGKLLYRQNISTNNENIYFNNGNYLIQIGDKTFKCNI</sequence>
<comment type="caution">
    <text evidence="2">The sequence shown here is derived from an EMBL/GenBank/DDBJ whole genome shotgun (WGS) entry which is preliminary data.</text>
</comment>
<dbReference type="Gene3D" id="2.80.10.50">
    <property type="match status" value="1"/>
</dbReference>
<dbReference type="CDD" id="cd00229">
    <property type="entry name" value="SGNH_hydrolase"/>
    <property type="match status" value="1"/>
</dbReference>
<dbReference type="OrthoDB" id="9796689at2"/>